<dbReference type="AlphaFoldDB" id="A0A0E9S662"/>
<organism evidence="1">
    <name type="scientific">Anguilla anguilla</name>
    <name type="common">European freshwater eel</name>
    <name type="synonym">Muraena anguilla</name>
    <dbReference type="NCBI Taxonomy" id="7936"/>
    <lineage>
        <taxon>Eukaryota</taxon>
        <taxon>Metazoa</taxon>
        <taxon>Chordata</taxon>
        <taxon>Craniata</taxon>
        <taxon>Vertebrata</taxon>
        <taxon>Euteleostomi</taxon>
        <taxon>Actinopterygii</taxon>
        <taxon>Neopterygii</taxon>
        <taxon>Teleostei</taxon>
        <taxon>Anguilliformes</taxon>
        <taxon>Anguillidae</taxon>
        <taxon>Anguilla</taxon>
    </lineage>
</organism>
<sequence length="24" mass="2930">MHPFTHPVQTIHYNLIRAVHFELE</sequence>
<name>A0A0E9S662_ANGAN</name>
<dbReference type="EMBL" id="GBXM01071831">
    <property type="protein sequence ID" value="JAH36746.1"/>
    <property type="molecule type" value="Transcribed_RNA"/>
</dbReference>
<reference evidence="1" key="2">
    <citation type="journal article" date="2015" name="Fish Shellfish Immunol.">
        <title>Early steps in the European eel (Anguilla anguilla)-Vibrio vulnificus interaction in the gills: Role of the RtxA13 toxin.</title>
        <authorList>
            <person name="Callol A."/>
            <person name="Pajuelo D."/>
            <person name="Ebbesson L."/>
            <person name="Teles M."/>
            <person name="MacKenzie S."/>
            <person name="Amaro C."/>
        </authorList>
    </citation>
    <scope>NUCLEOTIDE SEQUENCE</scope>
</reference>
<reference evidence="1" key="1">
    <citation type="submission" date="2014-11" db="EMBL/GenBank/DDBJ databases">
        <authorList>
            <person name="Amaro Gonzalez C."/>
        </authorList>
    </citation>
    <scope>NUCLEOTIDE SEQUENCE</scope>
</reference>
<accession>A0A0E9S662</accession>
<proteinExistence type="predicted"/>
<protein>
    <submittedName>
        <fullName evidence="1">Uncharacterized protein</fullName>
    </submittedName>
</protein>
<evidence type="ECO:0000313" key="1">
    <source>
        <dbReference type="EMBL" id="JAH36746.1"/>
    </source>
</evidence>